<sequence>MNFRSFLNDLDERKELVHVTERVSPKFEIARRLKESVDPFLFEKVHGGEMKVAGNIFGSRDRIARGLEVDREHLIDKMRESLSNPKYPNLSSEGPVQEVIEEDVNLHELPILKHYENDGGPYVTSGIIVAEDLEGNRNLSFHRLQQIADDRFAVRLVPRDLHRIFRESEDEGRSLEIAAVLGGGVGLALAAATSASYDVDEYGIAGALAGELELTSCQSVDLEVPARAEIVTEGKLLAGERVSEGPFTDITGTYDVVRQQPVFQVDCITRRKDAIYPSILPGGPEHQLLMGLPREPIIFEETEKVADIRDVALTPGGSGWLHAVVSINKKEEEDGRRAVEAAFKAHSSLKHVVVVDGDIDIYDPEEVEWAIATRFRADRDAVIKSGVEGSSLDPTADPKTELGSKMGIDATKDLDNLDKFERAQIPE</sequence>
<dbReference type="InterPro" id="IPR048304">
    <property type="entry name" value="UbiD_Rift_dom"/>
</dbReference>
<dbReference type="InterPro" id="IPR049383">
    <property type="entry name" value="UbiD-like_N"/>
</dbReference>
<evidence type="ECO:0000256" key="5">
    <source>
        <dbReference type="ARBA" id="ARBA00022643"/>
    </source>
</evidence>
<dbReference type="Pfam" id="PF20695">
    <property type="entry name" value="UbiD_N"/>
    <property type="match status" value="1"/>
</dbReference>
<keyword evidence="5" id="KW-0288">FMN</keyword>
<evidence type="ECO:0000256" key="3">
    <source>
        <dbReference type="ARBA" id="ARBA00010021"/>
    </source>
</evidence>
<evidence type="ECO:0000256" key="14">
    <source>
        <dbReference type="SAM" id="MobiDB-lite"/>
    </source>
</evidence>
<dbReference type="SUPFAM" id="SSF143968">
    <property type="entry name" value="UbiD C-terminal domain-like"/>
    <property type="match status" value="1"/>
</dbReference>
<keyword evidence="6" id="KW-0456">Lyase</keyword>
<comment type="caution">
    <text evidence="18">The sequence shown here is derived from an EMBL/GenBank/DDBJ whole genome shotgun (WGS) entry which is preliminary data.</text>
</comment>
<dbReference type="GO" id="GO:0016831">
    <property type="term" value="F:carboxy-lyase activity"/>
    <property type="evidence" value="ECO:0007669"/>
    <property type="project" value="UniProtKB-KW"/>
</dbReference>
<organism evidence="18 19">
    <name type="scientific">candidate division MSBL1 archaeon SCGC-AAA259O05</name>
    <dbReference type="NCBI Taxonomy" id="1698271"/>
    <lineage>
        <taxon>Archaea</taxon>
        <taxon>Methanobacteriati</taxon>
        <taxon>Methanobacteriota</taxon>
        <taxon>candidate division MSBL1</taxon>
    </lineage>
</organism>
<accession>A0A133V3W8</accession>
<evidence type="ECO:0000256" key="12">
    <source>
        <dbReference type="ARBA" id="ARBA00049754"/>
    </source>
</evidence>
<evidence type="ECO:0000256" key="4">
    <source>
        <dbReference type="ARBA" id="ARBA00022630"/>
    </source>
</evidence>
<comment type="cofactor">
    <cofactor evidence="1">
        <name>Mn(2+)</name>
        <dbReference type="ChEBI" id="CHEBI:29035"/>
    </cofactor>
</comment>
<evidence type="ECO:0000256" key="10">
    <source>
        <dbReference type="ARBA" id="ARBA00049583"/>
    </source>
</evidence>
<keyword evidence="7" id="KW-0464">Manganese</keyword>
<dbReference type="Pfam" id="PF01977">
    <property type="entry name" value="UbiD"/>
    <property type="match status" value="1"/>
</dbReference>
<evidence type="ECO:0000256" key="9">
    <source>
        <dbReference type="ARBA" id="ARBA00049054"/>
    </source>
</evidence>
<evidence type="ECO:0000256" key="13">
    <source>
        <dbReference type="ARBA" id="ARBA00049936"/>
    </source>
</evidence>
<comment type="similarity">
    <text evidence="3">Belongs to the UbiD family.</text>
</comment>
<dbReference type="EMBL" id="LHXV01000025">
    <property type="protein sequence ID" value="KXB01129.1"/>
    <property type="molecule type" value="Genomic_DNA"/>
</dbReference>
<dbReference type="FunFam" id="3.40.1670.10:FF:000003">
    <property type="entry name" value="Phenolic acid decarboxylase"/>
    <property type="match status" value="1"/>
</dbReference>
<evidence type="ECO:0000313" key="18">
    <source>
        <dbReference type="EMBL" id="KXB01129.1"/>
    </source>
</evidence>
<evidence type="ECO:0000256" key="2">
    <source>
        <dbReference type="ARBA" id="ARBA00005092"/>
    </source>
</evidence>
<comment type="catalytic activity">
    <reaction evidence="9">
        <text>(2E)-3-methyl-5-phosphooxypent-2-enoate + H(+) = isopentenyl phosphate + CO2</text>
        <dbReference type="Rhea" id="RHEA:78971"/>
        <dbReference type="ChEBI" id="CHEBI:15378"/>
        <dbReference type="ChEBI" id="CHEBI:16526"/>
        <dbReference type="ChEBI" id="CHEBI:65078"/>
        <dbReference type="ChEBI" id="CHEBI:229665"/>
        <dbReference type="EC" id="4.1.1.126"/>
    </reaction>
    <physiologicalReaction direction="left-to-right" evidence="9">
        <dbReference type="Rhea" id="RHEA:78972"/>
    </physiologicalReaction>
</comment>
<evidence type="ECO:0000259" key="17">
    <source>
        <dbReference type="Pfam" id="PF20696"/>
    </source>
</evidence>
<dbReference type="GO" id="GO:0005737">
    <property type="term" value="C:cytoplasm"/>
    <property type="evidence" value="ECO:0007669"/>
    <property type="project" value="TreeGrafter"/>
</dbReference>
<name>A0A133V3W8_9EURY</name>
<feature type="domain" description="3-octaprenyl-4-hydroxybenzoate carboxy-lyase-like C-terminal" evidence="17">
    <location>
        <begin position="288"/>
        <end position="410"/>
    </location>
</feature>
<evidence type="ECO:0000256" key="8">
    <source>
        <dbReference type="ARBA" id="ARBA00023229"/>
    </source>
</evidence>
<evidence type="ECO:0000259" key="16">
    <source>
        <dbReference type="Pfam" id="PF20695"/>
    </source>
</evidence>
<comment type="pathway">
    <text evidence="2">Isoprenoid biosynthesis; isopentenyl diphosphate biosynthesis via mevalonate pathway.</text>
</comment>
<dbReference type="SUPFAM" id="SSF50475">
    <property type="entry name" value="FMN-binding split barrel"/>
    <property type="match status" value="1"/>
</dbReference>
<comment type="function">
    <text evidence="10">Catalyzes the conversion of trans-anhydromevalonate 5-phosphate (tAHMP) into isopentenyl phosphate. Involved in the archaeal mevalonate (MVA) pathway, which provides fundamental precursors for isoprenoid biosynthesis, such as isopentenyl diphosphate (IPP) and dimethylallyl diphosphate (DMAPP).</text>
</comment>
<dbReference type="Gene3D" id="3.40.1670.10">
    <property type="entry name" value="UbiD C-terminal domain-like"/>
    <property type="match status" value="1"/>
</dbReference>
<protein>
    <recommendedName>
        <fullName evidence="12">Anhydromevalonate phosphate decarboxylase</fullName>
        <ecNumber evidence="11">4.1.1.126</ecNumber>
    </recommendedName>
</protein>
<dbReference type="Proteomes" id="UP000070344">
    <property type="component" value="Unassembled WGS sequence"/>
</dbReference>
<evidence type="ECO:0000256" key="6">
    <source>
        <dbReference type="ARBA" id="ARBA00022793"/>
    </source>
</evidence>
<dbReference type="NCBIfam" id="TIGR00148">
    <property type="entry name" value="UbiD family decarboxylase"/>
    <property type="match status" value="1"/>
</dbReference>
<comment type="cofactor">
    <cofactor evidence="13">
        <name>prenylated FMN</name>
        <dbReference type="ChEBI" id="CHEBI:87746"/>
    </cofactor>
</comment>
<keyword evidence="8" id="KW-0414">Isoprene biosynthesis</keyword>
<dbReference type="InterPro" id="IPR002830">
    <property type="entry name" value="UbiD"/>
</dbReference>
<dbReference type="EC" id="4.1.1.126" evidence="11"/>
<evidence type="ECO:0000256" key="7">
    <source>
        <dbReference type="ARBA" id="ARBA00023211"/>
    </source>
</evidence>
<evidence type="ECO:0000313" key="19">
    <source>
        <dbReference type="Proteomes" id="UP000070344"/>
    </source>
</evidence>
<keyword evidence="4" id="KW-0285">Flavoprotein</keyword>
<feature type="domain" description="3-octaprenyl-4-hydroxybenzoate carboxy-lyase-like N-terminal" evidence="16">
    <location>
        <begin position="7"/>
        <end position="81"/>
    </location>
</feature>
<keyword evidence="6" id="KW-0210">Decarboxylase</keyword>
<proteinExistence type="inferred from homology"/>
<dbReference type="GO" id="GO:0008299">
    <property type="term" value="P:isoprenoid biosynthetic process"/>
    <property type="evidence" value="ECO:0007669"/>
    <property type="project" value="UniProtKB-KW"/>
</dbReference>
<keyword evidence="19" id="KW-1185">Reference proteome</keyword>
<reference evidence="18 19" key="1">
    <citation type="journal article" date="2016" name="Sci. Rep.">
        <title>Metabolic traits of an uncultured archaeal lineage -MSBL1- from brine pools of the Red Sea.</title>
        <authorList>
            <person name="Mwirichia R."/>
            <person name="Alam I."/>
            <person name="Rashid M."/>
            <person name="Vinu M."/>
            <person name="Ba-Alawi W."/>
            <person name="Anthony Kamau A."/>
            <person name="Kamanda Ngugi D."/>
            <person name="Goker M."/>
            <person name="Klenk H.P."/>
            <person name="Bajic V."/>
            <person name="Stingl U."/>
        </authorList>
    </citation>
    <scope>NUCLEOTIDE SEQUENCE [LARGE SCALE GENOMIC DNA]</scope>
    <source>
        <strain evidence="18">SCGC-AAA259O05</strain>
    </source>
</reference>
<evidence type="ECO:0000259" key="15">
    <source>
        <dbReference type="Pfam" id="PF01977"/>
    </source>
</evidence>
<feature type="domain" description="3-octaprenyl-4-hydroxybenzoate carboxy-lyase-like Rift-related" evidence="15">
    <location>
        <begin position="92"/>
        <end position="284"/>
    </location>
</feature>
<dbReference type="PANTHER" id="PTHR30108:SF21">
    <property type="entry name" value="4-HYDROXYBENZOATE DECARBOXYLASE"/>
    <property type="match status" value="1"/>
</dbReference>
<evidence type="ECO:0000256" key="11">
    <source>
        <dbReference type="ARBA" id="ARBA00049727"/>
    </source>
</evidence>
<dbReference type="PANTHER" id="PTHR30108">
    <property type="entry name" value="3-OCTAPRENYL-4-HYDROXYBENZOATE CARBOXY-LYASE-RELATED"/>
    <property type="match status" value="1"/>
</dbReference>
<evidence type="ECO:0000256" key="1">
    <source>
        <dbReference type="ARBA" id="ARBA00001936"/>
    </source>
</evidence>
<gene>
    <name evidence="18" type="ORF">AKJ41_02675</name>
</gene>
<dbReference type="InterPro" id="IPR049381">
    <property type="entry name" value="UbiD-like_C"/>
</dbReference>
<dbReference type="AlphaFoldDB" id="A0A133V3W8"/>
<dbReference type="Pfam" id="PF20696">
    <property type="entry name" value="UbiD_C"/>
    <property type="match status" value="1"/>
</dbReference>
<feature type="region of interest" description="Disordered" evidence="14">
    <location>
        <begin position="387"/>
        <end position="408"/>
    </location>
</feature>